<dbReference type="Proteomes" id="UP001589836">
    <property type="component" value="Unassembled WGS sequence"/>
</dbReference>
<sequence>MKSRDTNEHRFFWDEDTTCQSLFRIETELLEHHPNYVVREKMKDYLLASSIHCEMRYGLEYLYLNGYFHELSELIEKNRTVSSELNEQWADVYDLLLFRYRTAPDPHYFLKQVDRIEPLEEDMAQLKTMMVIYGNATLRRYHYLGLYVEQLRTYIQRMNNPFLKRLFQFRLDEILFNYHWKRNEVILARKHAYKLIYHSQNTYKMAIFHNVLAYTYIFESYDQAMHHAHQALANAEYAMFDNIHKIVTHNTIPFIASVFEKPNGITTEDEGEQIHLMIARGETVEASRRLREMSSLSPFKQYYLGKAEQNADMLLTSYQRLIQEQSDYFFARLPLLELEKIRSAQVN</sequence>
<keyword evidence="2" id="KW-1185">Reference proteome</keyword>
<dbReference type="EMBL" id="JBHLTP010000013">
    <property type="protein sequence ID" value="MFC0525195.1"/>
    <property type="molecule type" value="Genomic_DNA"/>
</dbReference>
<accession>A0ABV6LS05</accession>
<protein>
    <submittedName>
        <fullName evidence="1">AimR family lysis-lysogeny pheromone receptor</fullName>
    </submittedName>
</protein>
<dbReference type="InterPro" id="IPR047705">
    <property type="entry name" value="AimR-like"/>
</dbReference>
<name>A0ABV6LS05_9BACI</name>
<dbReference type="NCBIfam" id="NF038310">
    <property type="entry name" value="lysogeny_AimR"/>
    <property type="match status" value="1"/>
</dbReference>
<keyword evidence="1" id="KW-0675">Receptor</keyword>
<dbReference type="Pfam" id="PF22871">
    <property type="entry name" value="AimR"/>
    <property type="match status" value="1"/>
</dbReference>
<proteinExistence type="predicted"/>
<organism evidence="1 2">
    <name type="scientific">Pontibacillus salicampi</name>
    <dbReference type="NCBI Taxonomy" id="1449801"/>
    <lineage>
        <taxon>Bacteria</taxon>
        <taxon>Bacillati</taxon>
        <taxon>Bacillota</taxon>
        <taxon>Bacilli</taxon>
        <taxon>Bacillales</taxon>
        <taxon>Bacillaceae</taxon>
        <taxon>Pontibacillus</taxon>
    </lineage>
</organism>
<reference evidence="1 2" key="1">
    <citation type="submission" date="2024-09" db="EMBL/GenBank/DDBJ databases">
        <authorList>
            <person name="Sun Q."/>
            <person name="Mori K."/>
        </authorList>
    </citation>
    <scope>NUCLEOTIDE SEQUENCE [LARGE SCALE GENOMIC DNA]</scope>
    <source>
        <strain evidence="1 2">NCAIM B.02529</strain>
    </source>
</reference>
<comment type="caution">
    <text evidence="1">The sequence shown here is derived from an EMBL/GenBank/DDBJ whole genome shotgun (WGS) entry which is preliminary data.</text>
</comment>
<dbReference type="RefSeq" id="WP_377350152.1">
    <property type="nucleotide sequence ID" value="NZ_JBHLTP010000013.1"/>
</dbReference>
<gene>
    <name evidence="1" type="ORF">ACFFGV_16560</name>
</gene>
<evidence type="ECO:0000313" key="1">
    <source>
        <dbReference type="EMBL" id="MFC0525195.1"/>
    </source>
</evidence>
<evidence type="ECO:0000313" key="2">
    <source>
        <dbReference type="Proteomes" id="UP001589836"/>
    </source>
</evidence>